<dbReference type="InterPro" id="IPR052831">
    <property type="entry name" value="Apoptosis_promoter"/>
</dbReference>
<keyword evidence="4" id="KW-1185">Reference proteome</keyword>
<evidence type="ECO:0000313" key="4">
    <source>
        <dbReference type="Proteomes" id="UP001497522"/>
    </source>
</evidence>
<sequence>MNVLHRTPPSTQHHWLPPDFPVQPLWQRFQLRRHLSELSQHLSLLKAVLMETEMQSSNQLSRTIDTQEPFTSDRCAQFITAIREGGSNELQAREAAANLQQKVQGLLEPLQAALSGQGGWENAAAAAQLANKQLKIQRNRRWRQRKRQKIGKALHKEHEGYEEADRKADEWRAREIAKLIAKRKMEKMKEVAEKKAKEERARLEEELEMVLMVEKLQELRALRIQKLKKQGRFFPDEDDKFMERIRAAVEEEERQAAAASDTSAAAAAIASAAEARKAVSTLSFMDGGKDDIIPLETTHTDTSAQSTGAVLPTENNPAEDVQDVTKEERGALQEGYGGLPPELYHYYYGSHADMGTLIEVRRGWDAFIMPGGSRIPGHWIQAPPPADSVWASYIKRPETDNKCLMEESKAIFKTGQKRKKLSQQQGQ</sequence>
<feature type="region of interest" description="Disordered" evidence="2">
    <location>
        <begin position="300"/>
        <end position="320"/>
    </location>
</feature>
<dbReference type="Proteomes" id="UP001497522">
    <property type="component" value="Chromosome 16"/>
</dbReference>
<name>A0ABP1AWD1_9BRYO</name>
<protein>
    <recommendedName>
        <fullName evidence="5">Programmed cell death protein 7</fullName>
    </recommendedName>
</protein>
<gene>
    <name evidence="3" type="ORF">CSSPJE1EN2_LOCUS9870</name>
</gene>
<organism evidence="3 4">
    <name type="scientific">Sphagnum jensenii</name>
    <dbReference type="NCBI Taxonomy" id="128206"/>
    <lineage>
        <taxon>Eukaryota</taxon>
        <taxon>Viridiplantae</taxon>
        <taxon>Streptophyta</taxon>
        <taxon>Embryophyta</taxon>
        <taxon>Bryophyta</taxon>
        <taxon>Sphagnophytina</taxon>
        <taxon>Sphagnopsida</taxon>
        <taxon>Sphagnales</taxon>
        <taxon>Sphagnaceae</taxon>
        <taxon>Sphagnum</taxon>
    </lineage>
</organism>
<keyword evidence="1" id="KW-0175">Coiled coil</keyword>
<feature type="coiled-coil region" evidence="1">
    <location>
        <begin position="181"/>
        <end position="213"/>
    </location>
</feature>
<dbReference type="InterPro" id="IPR031974">
    <property type="entry name" value="PDCD7"/>
</dbReference>
<dbReference type="PANTHER" id="PTHR48190">
    <property type="entry name" value="PROGRAMMED CELL DEATH PROTEIN 7"/>
    <property type="match status" value="1"/>
</dbReference>
<dbReference type="EMBL" id="OZ023717">
    <property type="protein sequence ID" value="CAK9866875.1"/>
    <property type="molecule type" value="Genomic_DNA"/>
</dbReference>
<evidence type="ECO:0000313" key="3">
    <source>
        <dbReference type="EMBL" id="CAK9866875.1"/>
    </source>
</evidence>
<evidence type="ECO:0008006" key="5">
    <source>
        <dbReference type="Google" id="ProtNLM"/>
    </source>
</evidence>
<proteinExistence type="predicted"/>
<dbReference type="Pfam" id="PF16021">
    <property type="entry name" value="PDCD7"/>
    <property type="match status" value="1"/>
</dbReference>
<accession>A0ABP1AWD1</accession>
<reference evidence="3" key="1">
    <citation type="submission" date="2024-03" db="EMBL/GenBank/DDBJ databases">
        <authorList>
            <consortium name="ELIXIR-Norway"/>
            <consortium name="Elixir Norway"/>
        </authorList>
    </citation>
    <scope>NUCLEOTIDE SEQUENCE</scope>
</reference>
<evidence type="ECO:0000256" key="2">
    <source>
        <dbReference type="SAM" id="MobiDB-lite"/>
    </source>
</evidence>
<feature type="compositionally biased region" description="Polar residues" evidence="2">
    <location>
        <begin position="300"/>
        <end position="316"/>
    </location>
</feature>
<evidence type="ECO:0000256" key="1">
    <source>
        <dbReference type="SAM" id="Coils"/>
    </source>
</evidence>
<dbReference type="PANTHER" id="PTHR48190:SF2">
    <property type="entry name" value="PROGRAMMED CELL DEATH PROTEIN 7"/>
    <property type="match status" value="1"/>
</dbReference>